<reference evidence="2 3" key="1">
    <citation type="submission" date="2021-07" db="EMBL/GenBank/DDBJ databases">
        <authorList>
            <person name="Kim M.K."/>
        </authorList>
    </citation>
    <scope>NUCLEOTIDE SEQUENCE [LARGE SCALE GENOMIC DNA]</scope>
    <source>
        <strain evidence="2 3">HLY7-15</strain>
    </source>
</reference>
<name>A0ABS6XA46_9BACT</name>
<gene>
    <name evidence="2" type="ORF">KYK27_07440</name>
</gene>
<feature type="transmembrane region" description="Helical" evidence="1">
    <location>
        <begin position="56"/>
        <end position="76"/>
    </location>
</feature>
<keyword evidence="1" id="KW-0472">Membrane</keyword>
<organism evidence="2 3">
    <name type="scientific">Pontibacter populi</name>
    <dbReference type="NCBI Taxonomy" id="890055"/>
    <lineage>
        <taxon>Bacteria</taxon>
        <taxon>Pseudomonadati</taxon>
        <taxon>Bacteroidota</taxon>
        <taxon>Cytophagia</taxon>
        <taxon>Cytophagales</taxon>
        <taxon>Hymenobacteraceae</taxon>
        <taxon>Pontibacter</taxon>
    </lineage>
</organism>
<keyword evidence="1" id="KW-0812">Transmembrane</keyword>
<evidence type="ECO:0000313" key="3">
    <source>
        <dbReference type="Proteomes" id="UP000774935"/>
    </source>
</evidence>
<accession>A0ABS6XA46</accession>
<keyword evidence="1" id="KW-1133">Transmembrane helix</keyword>
<protein>
    <submittedName>
        <fullName evidence="2">Uncharacterized protein</fullName>
    </submittedName>
</protein>
<sequence length="124" mass="13842">MWHPYVINSINAVVLIIAGLIVYFIQPSKPVLALVAPGLGIMLLACTYHLRKHNQFVTHTVTTLTLLAAIVVIMRLNAAGEQWDTRHILLFVMGISCLVAAGVFIGTFIKERRLRNNSIYKDDL</sequence>
<keyword evidence="3" id="KW-1185">Reference proteome</keyword>
<dbReference type="RefSeq" id="WP_199109411.1">
    <property type="nucleotide sequence ID" value="NZ_JAHWXQ010000002.1"/>
</dbReference>
<comment type="caution">
    <text evidence="2">The sequence shown here is derived from an EMBL/GenBank/DDBJ whole genome shotgun (WGS) entry which is preliminary data.</text>
</comment>
<evidence type="ECO:0000256" key="1">
    <source>
        <dbReference type="SAM" id="Phobius"/>
    </source>
</evidence>
<proteinExistence type="predicted"/>
<dbReference type="Proteomes" id="UP000774935">
    <property type="component" value="Unassembled WGS sequence"/>
</dbReference>
<feature type="transmembrane region" description="Helical" evidence="1">
    <location>
        <begin position="31"/>
        <end position="50"/>
    </location>
</feature>
<evidence type="ECO:0000313" key="2">
    <source>
        <dbReference type="EMBL" id="MBW3364870.1"/>
    </source>
</evidence>
<feature type="transmembrane region" description="Helical" evidence="1">
    <location>
        <begin position="88"/>
        <end position="109"/>
    </location>
</feature>
<dbReference type="EMBL" id="JAHWXQ010000002">
    <property type="protein sequence ID" value="MBW3364870.1"/>
    <property type="molecule type" value="Genomic_DNA"/>
</dbReference>
<feature type="transmembrane region" description="Helical" evidence="1">
    <location>
        <begin position="6"/>
        <end position="24"/>
    </location>
</feature>